<accession>A0A426X4X0</accession>
<protein>
    <submittedName>
        <fullName evidence="1">Uncharacterized protein</fullName>
    </submittedName>
</protein>
<organism evidence="1 2">
    <name type="scientific">Ensete ventricosum</name>
    <name type="common">Abyssinian banana</name>
    <name type="synonym">Musa ensete</name>
    <dbReference type="NCBI Taxonomy" id="4639"/>
    <lineage>
        <taxon>Eukaryota</taxon>
        <taxon>Viridiplantae</taxon>
        <taxon>Streptophyta</taxon>
        <taxon>Embryophyta</taxon>
        <taxon>Tracheophyta</taxon>
        <taxon>Spermatophyta</taxon>
        <taxon>Magnoliopsida</taxon>
        <taxon>Liliopsida</taxon>
        <taxon>Zingiberales</taxon>
        <taxon>Musaceae</taxon>
        <taxon>Ensete</taxon>
    </lineage>
</organism>
<reference evidence="1 2" key="1">
    <citation type="journal article" date="2014" name="Agronomy (Basel)">
        <title>A Draft Genome Sequence for Ensete ventricosum, the Drought-Tolerant Tree Against Hunger.</title>
        <authorList>
            <person name="Harrison J."/>
            <person name="Moore K.A."/>
            <person name="Paszkiewicz K."/>
            <person name="Jones T."/>
            <person name="Grant M."/>
            <person name="Ambacheew D."/>
            <person name="Muzemil S."/>
            <person name="Studholme D.J."/>
        </authorList>
    </citation>
    <scope>NUCLEOTIDE SEQUENCE [LARGE SCALE GENOMIC DNA]</scope>
</reference>
<sequence length="165" mass="18468">MVFPCIGLQFAQLPWLLGSDGGSFTRMLSAPIPRCHREPPRLVLRLQYTNQLRELTVNSKLTRVGNTSKTLDMSTIKLASPLSDPEEVGRAIILEAEGLLAGEKKALREVQNSVVVMMGWVHREPGCSLVHPVGQKVPDTCQRHKNKHHCCFSQKTLKRTNFSPK</sequence>
<dbReference type="AlphaFoldDB" id="A0A426X4X0"/>
<dbReference type="Proteomes" id="UP000287651">
    <property type="component" value="Unassembled WGS sequence"/>
</dbReference>
<name>A0A426X4X0_ENSVE</name>
<gene>
    <name evidence="1" type="ORF">B296_00047719</name>
</gene>
<evidence type="ECO:0000313" key="2">
    <source>
        <dbReference type="Proteomes" id="UP000287651"/>
    </source>
</evidence>
<evidence type="ECO:0000313" key="1">
    <source>
        <dbReference type="EMBL" id="RRT34515.1"/>
    </source>
</evidence>
<comment type="caution">
    <text evidence="1">The sequence shown here is derived from an EMBL/GenBank/DDBJ whole genome shotgun (WGS) entry which is preliminary data.</text>
</comment>
<proteinExistence type="predicted"/>
<dbReference type="EMBL" id="AMZH03026654">
    <property type="protein sequence ID" value="RRT34515.1"/>
    <property type="molecule type" value="Genomic_DNA"/>
</dbReference>